<reference evidence="2" key="1">
    <citation type="submission" date="2021-02" db="EMBL/GenBank/DDBJ databases">
        <authorList>
            <person name="Nowell W R."/>
        </authorList>
    </citation>
    <scope>NUCLEOTIDE SEQUENCE</scope>
</reference>
<evidence type="ECO:0000313" key="2">
    <source>
        <dbReference type="EMBL" id="CAF4646091.1"/>
    </source>
</evidence>
<comment type="caution">
    <text evidence="2">The sequence shown here is derived from an EMBL/GenBank/DDBJ whole genome shotgun (WGS) entry which is preliminary data.</text>
</comment>
<feature type="non-terminal residue" evidence="2">
    <location>
        <position position="1"/>
    </location>
</feature>
<gene>
    <name evidence="2" type="ORF">SRO942_LOCUS50274</name>
</gene>
<accession>A0A8S3A162</accession>
<dbReference type="AlphaFoldDB" id="A0A8S3A162"/>
<dbReference type="EMBL" id="CAJOBC010141070">
    <property type="protein sequence ID" value="CAF4646091.1"/>
    <property type="molecule type" value="Genomic_DNA"/>
</dbReference>
<organism evidence="2 3">
    <name type="scientific">Didymodactylos carnosus</name>
    <dbReference type="NCBI Taxonomy" id="1234261"/>
    <lineage>
        <taxon>Eukaryota</taxon>
        <taxon>Metazoa</taxon>
        <taxon>Spiralia</taxon>
        <taxon>Gnathifera</taxon>
        <taxon>Rotifera</taxon>
        <taxon>Eurotatoria</taxon>
        <taxon>Bdelloidea</taxon>
        <taxon>Philodinida</taxon>
        <taxon>Philodinidae</taxon>
        <taxon>Didymodactylos</taxon>
    </lineage>
</organism>
<evidence type="ECO:0000256" key="1">
    <source>
        <dbReference type="SAM" id="MobiDB-lite"/>
    </source>
</evidence>
<evidence type="ECO:0000313" key="3">
    <source>
        <dbReference type="Proteomes" id="UP000681722"/>
    </source>
</evidence>
<feature type="compositionally biased region" description="Polar residues" evidence="1">
    <location>
        <begin position="59"/>
        <end position="79"/>
    </location>
</feature>
<feature type="region of interest" description="Disordered" evidence="1">
    <location>
        <begin position="59"/>
        <end position="80"/>
    </location>
</feature>
<dbReference type="Proteomes" id="UP000681722">
    <property type="component" value="Unassembled WGS sequence"/>
</dbReference>
<protein>
    <submittedName>
        <fullName evidence="2">Uncharacterized protein</fullName>
    </submittedName>
</protein>
<sequence>ESKEIRLSFKEETIATESGLRIGALQIDVDDTSRREGILASSGAVSVSIKIVEFVVPSESTSPPSKTVSSEKPSTGVGNCSSSTISFSCTIFQNP</sequence>
<proteinExistence type="predicted"/>
<name>A0A8S3A162_9BILA</name>